<keyword evidence="6" id="KW-0145">Chemotaxis</keyword>
<evidence type="ECO:0000256" key="7">
    <source>
        <dbReference type="ARBA" id="ARBA00022779"/>
    </source>
</evidence>
<evidence type="ECO:0000256" key="1">
    <source>
        <dbReference type="ARBA" id="ARBA00004117"/>
    </source>
</evidence>
<dbReference type="KEGG" id="pns:A9D12_06100"/>
<dbReference type="InterPro" id="IPR036429">
    <property type="entry name" value="SpoA-like_sf"/>
</dbReference>
<evidence type="ECO:0000259" key="12">
    <source>
        <dbReference type="Pfam" id="PF01052"/>
    </source>
</evidence>
<evidence type="ECO:0000256" key="11">
    <source>
        <dbReference type="SAM" id="MobiDB-lite"/>
    </source>
</evidence>
<keyword evidence="7" id="KW-0283">Flagellar rotation</keyword>
<evidence type="ECO:0000256" key="8">
    <source>
        <dbReference type="ARBA" id="ARBA00023136"/>
    </source>
</evidence>
<comment type="similarity">
    <text evidence="3">Belongs to the FliM family.</text>
</comment>
<dbReference type="AlphaFoldDB" id="A0A192D3A8"/>
<dbReference type="PANTHER" id="PTHR30034:SF6">
    <property type="entry name" value="YOP PROTEINS TRANSLOCATION PROTEIN Q"/>
    <property type="match status" value="1"/>
</dbReference>
<dbReference type="GO" id="GO:0071978">
    <property type="term" value="P:bacterial-type flagellum-dependent swarming motility"/>
    <property type="evidence" value="ECO:0007669"/>
    <property type="project" value="TreeGrafter"/>
</dbReference>
<dbReference type="InterPro" id="IPR001543">
    <property type="entry name" value="FliN-like_C"/>
</dbReference>
<evidence type="ECO:0000256" key="3">
    <source>
        <dbReference type="ARBA" id="ARBA00011049"/>
    </source>
</evidence>
<keyword evidence="5" id="KW-1003">Cell membrane</keyword>
<sequence length="322" mass="34205">MAQDFTPARTAAVHCDELIRRGPRPEERAAMIAAWRRDLARLLADDLSALLSGDRLDVSITEPERLSGAEALRRIGPLAANSLIRCAASAETALLSFDFATAIALTDRSFGGDGRVTGNIPETLPRSAALLVEETATMIAGAITTASFGDMPPPAGFAARGEVIVRSESAARLKPFAMDDDTLFCVIEIANRKGSTWRAALVVAEERLARLLPGGERRKRPRTRHVSATGLAAPFADMPLPLHVVLAEFNLSLGRLQALRPGDTIPLTVGRQVPLLIGETLVAHGAVGTAEDRMAVRLTRLAQPSPAPFPNPHSATAEGLAP</sequence>
<dbReference type="GO" id="GO:0050918">
    <property type="term" value="P:positive chemotaxis"/>
    <property type="evidence" value="ECO:0007669"/>
    <property type="project" value="TreeGrafter"/>
</dbReference>
<dbReference type="Pfam" id="PF01052">
    <property type="entry name" value="FliMN_C"/>
    <property type="match status" value="1"/>
</dbReference>
<evidence type="ECO:0000256" key="2">
    <source>
        <dbReference type="ARBA" id="ARBA00004202"/>
    </source>
</evidence>
<dbReference type="GO" id="GO:0005886">
    <property type="term" value="C:plasma membrane"/>
    <property type="evidence" value="ECO:0007669"/>
    <property type="project" value="UniProtKB-SubCell"/>
</dbReference>
<evidence type="ECO:0000313" key="13">
    <source>
        <dbReference type="EMBL" id="ANK12590.1"/>
    </source>
</evidence>
<dbReference type="GO" id="GO:0009425">
    <property type="term" value="C:bacterial-type flagellum basal body"/>
    <property type="evidence" value="ECO:0007669"/>
    <property type="project" value="UniProtKB-SubCell"/>
</dbReference>
<evidence type="ECO:0000313" key="14">
    <source>
        <dbReference type="Proteomes" id="UP000078263"/>
    </source>
</evidence>
<dbReference type="SUPFAM" id="SSF101801">
    <property type="entry name" value="Surface presentation of antigens (SPOA)"/>
    <property type="match status" value="1"/>
</dbReference>
<keyword evidence="14" id="KW-1185">Reference proteome</keyword>
<evidence type="ECO:0000256" key="6">
    <source>
        <dbReference type="ARBA" id="ARBA00022500"/>
    </source>
</evidence>
<gene>
    <name evidence="13" type="ORF">A9D12_06100</name>
</gene>
<name>A0A192D3A8_9SPHN</name>
<dbReference type="EMBL" id="CP016033">
    <property type="protein sequence ID" value="ANK12590.1"/>
    <property type="molecule type" value="Genomic_DNA"/>
</dbReference>
<dbReference type="Gene3D" id="2.30.330.10">
    <property type="entry name" value="SpoA-like"/>
    <property type="match status" value="1"/>
</dbReference>
<evidence type="ECO:0000256" key="5">
    <source>
        <dbReference type="ARBA" id="ARBA00022475"/>
    </source>
</evidence>
<dbReference type="InterPro" id="IPR028976">
    <property type="entry name" value="CheC-like_sf"/>
</dbReference>
<accession>A0A192D3A8</accession>
<organism evidence="13 14">
    <name type="scientific">Erythrobacter neustonensis</name>
    <dbReference type="NCBI Taxonomy" id="1112"/>
    <lineage>
        <taxon>Bacteria</taxon>
        <taxon>Pseudomonadati</taxon>
        <taxon>Pseudomonadota</taxon>
        <taxon>Alphaproteobacteria</taxon>
        <taxon>Sphingomonadales</taxon>
        <taxon>Erythrobacteraceae</taxon>
        <taxon>Erythrobacter/Porphyrobacter group</taxon>
        <taxon>Erythrobacter</taxon>
    </lineage>
</organism>
<feature type="region of interest" description="Disordered" evidence="11">
    <location>
        <begin position="303"/>
        <end position="322"/>
    </location>
</feature>
<protein>
    <recommendedName>
        <fullName evidence="4">Flagellar motor switch protein FliM</fullName>
    </recommendedName>
</protein>
<dbReference type="PANTHER" id="PTHR30034">
    <property type="entry name" value="FLAGELLAR MOTOR SWITCH PROTEIN FLIM"/>
    <property type="match status" value="1"/>
</dbReference>
<dbReference type="Gene3D" id="3.40.1550.10">
    <property type="entry name" value="CheC-like"/>
    <property type="match status" value="1"/>
</dbReference>
<evidence type="ECO:0000256" key="4">
    <source>
        <dbReference type="ARBA" id="ARBA00021898"/>
    </source>
</evidence>
<comment type="function">
    <text evidence="10">FliM is one of three proteins (FliG, FliN, FliM) that forms the rotor-mounted switch complex (C ring), located at the base of the basal body. This complex interacts with the CheY and CheZ chemotaxis proteins, in addition to contacting components of the motor that determine the direction of flagellar rotation.</text>
</comment>
<keyword evidence="8" id="KW-0472">Membrane</keyword>
<feature type="domain" description="Flagellar motor switch protein FliN-like C-terminal" evidence="12">
    <location>
        <begin position="237"/>
        <end position="301"/>
    </location>
</feature>
<dbReference type="STRING" id="1112.A9D12_06100"/>
<evidence type="ECO:0000256" key="10">
    <source>
        <dbReference type="ARBA" id="ARBA00025044"/>
    </source>
</evidence>
<dbReference type="Proteomes" id="UP000078263">
    <property type="component" value="Chromosome"/>
</dbReference>
<comment type="subcellular location">
    <subcellularLocation>
        <location evidence="1">Bacterial flagellum basal body</location>
    </subcellularLocation>
    <subcellularLocation>
        <location evidence="2">Cell membrane</location>
        <topology evidence="2">Peripheral membrane protein</topology>
    </subcellularLocation>
</comment>
<proteinExistence type="inferred from homology"/>
<evidence type="ECO:0000256" key="9">
    <source>
        <dbReference type="ARBA" id="ARBA00023143"/>
    </source>
</evidence>
<reference evidence="13 14" key="1">
    <citation type="submission" date="2016-05" db="EMBL/GenBank/DDBJ databases">
        <title>Compelete Genome Sequence of Bacteriochlorophyll-Synthesizing Bacterium Porphyrobacter neustonensis DSM 9434.</title>
        <authorList>
            <person name="Shi X.-L."/>
            <person name="Wu Y.-H."/>
            <person name="Cheng H."/>
            <person name="Xu L."/>
            <person name="Zhang X.-Q."/>
            <person name="Wang C.-S."/>
            <person name="Xu X.-W."/>
        </authorList>
    </citation>
    <scope>NUCLEOTIDE SEQUENCE [LARGE SCALE GENOMIC DNA]</scope>
    <source>
        <strain evidence="13 14">DSM 9434</strain>
    </source>
</reference>
<keyword evidence="9" id="KW-0975">Bacterial flagellum</keyword>